<comment type="caution">
    <text evidence="1">The sequence shown here is derived from an EMBL/GenBank/DDBJ whole genome shotgun (WGS) entry which is preliminary data.</text>
</comment>
<keyword evidence="2" id="KW-1185">Reference proteome</keyword>
<feature type="non-terminal residue" evidence="1">
    <location>
        <position position="75"/>
    </location>
</feature>
<dbReference type="AlphaFoldDB" id="A0A392NK16"/>
<dbReference type="PANTHER" id="PTHR46196">
    <property type="entry name" value="TRANSCRIPTION FACTOR BHLH155-LIKE ISOFORM X1-RELATED"/>
    <property type="match status" value="1"/>
</dbReference>
<name>A0A392NK16_9FABA</name>
<evidence type="ECO:0000313" key="2">
    <source>
        <dbReference type="Proteomes" id="UP000265520"/>
    </source>
</evidence>
<dbReference type="PANTHER" id="PTHR46196:SF1">
    <property type="entry name" value="TRANSCRIPTION FACTOR EMB1444-RELATED"/>
    <property type="match status" value="1"/>
</dbReference>
<sequence>MDKDIHGPSGYQQGSSWAMEVGGHLKVHSILVESHGKNGQMLVEIAEAIRSLGLTILNGATEPRGEKTCICFIVE</sequence>
<organism evidence="1 2">
    <name type="scientific">Trifolium medium</name>
    <dbReference type="NCBI Taxonomy" id="97028"/>
    <lineage>
        <taxon>Eukaryota</taxon>
        <taxon>Viridiplantae</taxon>
        <taxon>Streptophyta</taxon>
        <taxon>Embryophyta</taxon>
        <taxon>Tracheophyta</taxon>
        <taxon>Spermatophyta</taxon>
        <taxon>Magnoliopsida</taxon>
        <taxon>eudicotyledons</taxon>
        <taxon>Gunneridae</taxon>
        <taxon>Pentapetalae</taxon>
        <taxon>rosids</taxon>
        <taxon>fabids</taxon>
        <taxon>Fabales</taxon>
        <taxon>Fabaceae</taxon>
        <taxon>Papilionoideae</taxon>
        <taxon>50 kb inversion clade</taxon>
        <taxon>NPAAA clade</taxon>
        <taxon>Hologalegina</taxon>
        <taxon>IRL clade</taxon>
        <taxon>Trifolieae</taxon>
        <taxon>Trifolium</taxon>
    </lineage>
</organism>
<proteinExistence type="predicted"/>
<accession>A0A392NK16</accession>
<protein>
    <submittedName>
        <fullName evidence="1">Transcription factor bHLH155-like</fullName>
    </submittedName>
</protein>
<dbReference type="EMBL" id="LXQA010042397">
    <property type="protein sequence ID" value="MCI00163.1"/>
    <property type="molecule type" value="Genomic_DNA"/>
</dbReference>
<dbReference type="Proteomes" id="UP000265520">
    <property type="component" value="Unassembled WGS sequence"/>
</dbReference>
<reference evidence="1 2" key="1">
    <citation type="journal article" date="2018" name="Front. Plant Sci.">
        <title>Red Clover (Trifolium pratense) and Zigzag Clover (T. medium) - A Picture of Genomic Similarities and Differences.</title>
        <authorList>
            <person name="Dluhosova J."/>
            <person name="Istvanek J."/>
            <person name="Nedelnik J."/>
            <person name="Repkova J."/>
        </authorList>
    </citation>
    <scope>NUCLEOTIDE SEQUENCE [LARGE SCALE GENOMIC DNA]</scope>
    <source>
        <strain evidence="2">cv. 10/8</strain>
        <tissue evidence="1">Leaf</tissue>
    </source>
</reference>
<dbReference type="InterPro" id="IPR043561">
    <property type="entry name" value="LHW-like"/>
</dbReference>
<dbReference type="GO" id="GO:0003700">
    <property type="term" value="F:DNA-binding transcription factor activity"/>
    <property type="evidence" value="ECO:0007669"/>
    <property type="project" value="InterPro"/>
</dbReference>
<evidence type="ECO:0000313" key="1">
    <source>
        <dbReference type="EMBL" id="MCI00163.1"/>
    </source>
</evidence>